<feature type="compositionally biased region" description="Basic residues" evidence="5">
    <location>
        <begin position="44"/>
        <end position="60"/>
    </location>
</feature>
<feature type="compositionally biased region" description="Low complexity" evidence="5">
    <location>
        <begin position="312"/>
        <end position="323"/>
    </location>
</feature>
<gene>
    <name evidence="6" type="ORF">ACHAWU_003010</name>
</gene>
<feature type="region of interest" description="Disordered" evidence="5">
    <location>
        <begin position="193"/>
        <end position="213"/>
    </location>
</feature>
<protein>
    <submittedName>
        <fullName evidence="6">Uncharacterized protein</fullName>
    </submittedName>
</protein>
<feature type="region of interest" description="Disordered" evidence="5">
    <location>
        <begin position="453"/>
        <end position="472"/>
    </location>
</feature>
<keyword evidence="7" id="KW-1185">Reference proteome</keyword>
<dbReference type="AlphaFoldDB" id="A0ABD3M8F1"/>
<feature type="compositionally biased region" description="Low complexity" evidence="5">
    <location>
        <begin position="453"/>
        <end position="469"/>
    </location>
</feature>
<dbReference type="PANTHER" id="PTHR44040:SF1">
    <property type="entry name" value="RETINOBLASTOMA-BINDING PROTEIN 5"/>
    <property type="match status" value="1"/>
</dbReference>
<comment type="caution">
    <text evidence="6">The sequence shown here is derived from an EMBL/GenBank/DDBJ whole genome shotgun (WGS) entry which is preliminary data.</text>
</comment>
<dbReference type="Proteomes" id="UP001530293">
    <property type="component" value="Unassembled WGS sequence"/>
</dbReference>
<evidence type="ECO:0000256" key="2">
    <source>
        <dbReference type="ARBA" id="ARBA00022574"/>
    </source>
</evidence>
<keyword evidence="3" id="KW-0677">Repeat</keyword>
<accession>A0ABD3M8F1</accession>
<keyword evidence="4" id="KW-0539">Nucleus</keyword>
<evidence type="ECO:0000313" key="6">
    <source>
        <dbReference type="EMBL" id="KAL3758939.1"/>
    </source>
</evidence>
<dbReference type="GO" id="GO:0005634">
    <property type="term" value="C:nucleus"/>
    <property type="evidence" value="ECO:0007669"/>
    <property type="project" value="UniProtKB-SubCell"/>
</dbReference>
<evidence type="ECO:0000256" key="4">
    <source>
        <dbReference type="ARBA" id="ARBA00023242"/>
    </source>
</evidence>
<dbReference type="PANTHER" id="PTHR44040">
    <property type="entry name" value="RETINOBLASTOMA-BINDING PROTEIN 5"/>
    <property type="match status" value="1"/>
</dbReference>
<feature type="compositionally biased region" description="Acidic residues" evidence="5">
    <location>
        <begin position="79"/>
        <end position="96"/>
    </location>
</feature>
<feature type="compositionally biased region" description="Gly residues" evidence="5">
    <location>
        <begin position="227"/>
        <end position="242"/>
    </location>
</feature>
<dbReference type="SMART" id="SM00320">
    <property type="entry name" value="WD40"/>
    <property type="match status" value="5"/>
</dbReference>
<comment type="subcellular location">
    <subcellularLocation>
        <location evidence="1">Nucleus</location>
    </subcellularLocation>
</comment>
<feature type="region of interest" description="Disordered" evidence="5">
    <location>
        <begin position="120"/>
        <end position="151"/>
    </location>
</feature>
<dbReference type="SUPFAM" id="SSF50978">
    <property type="entry name" value="WD40 repeat-like"/>
    <property type="match status" value="1"/>
</dbReference>
<dbReference type="EMBL" id="JALLBG020000215">
    <property type="protein sequence ID" value="KAL3758939.1"/>
    <property type="molecule type" value="Genomic_DNA"/>
</dbReference>
<name>A0ABD3M8F1_9STRA</name>
<evidence type="ECO:0000313" key="7">
    <source>
        <dbReference type="Proteomes" id="UP001530293"/>
    </source>
</evidence>
<organism evidence="6 7">
    <name type="scientific">Discostella pseudostelligera</name>
    <dbReference type="NCBI Taxonomy" id="259834"/>
    <lineage>
        <taxon>Eukaryota</taxon>
        <taxon>Sar</taxon>
        <taxon>Stramenopiles</taxon>
        <taxon>Ochrophyta</taxon>
        <taxon>Bacillariophyta</taxon>
        <taxon>Coscinodiscophyceae</taxon>
        <taxon>Thalassiosirophycidae</taxon>
        <taxon>Stephanodiscales</taxon>
        <taxon>Stephanodiscaceae</taxon>
        <taxon>Discostella</taxon>
    </lineage>
</organism>
<feature type="compositionally biased region" description="Acidic residues" evidence="5">
    <location>
        <begin position="136"/>
        <end position="151"/>
    </location>
</feature>
<feature type="compositionally biased region" description="Basic residues" evidence="5">
    <location>
        <begin position="264"/>
        <end position="277"/>
    </location>
</feature>
<sequence>MNLALLNPCRQADRIDSTLSIPQVLHPPRPSATAAAAAAAVSTRKGKQRQRRPQTRRRRGGGGDYDDEDDGASTAASEALDEQPDEEDNTYDDDGDNANSEGGDKLMDIHVDEEDDDEELLLDDASDNYNLTTNSEEMEEEDEDDDDNEEAESYWTACYAVSFHRRGNFLASGHASGLVTVHDFLGRTMSALYWPPPPIALRNSGGNKKKMKEGNRSAVLRSFYFGKNGGGSGRSSGNGGGSKLLRKNSSQDANNNNNDSNKSGKAKTRKGHQKKTMTRTSGEGDPPTNNVGKSSAVTTSSSDDYDNEGEGSSSSTSDMDTQQQQQLVYRNGVTSLSWDRRGRTLLAGAIGDTNLRLMDNTHPLVATDCTDAVRRQFLAGNRGGKKGSKINDDDDSPAGLAKKKAAVISKCPPLMTTLSDNTDGEGKYDSITLRMDTVSLGRARLLRSNIVDSTNTSSSCSNSRRSSSSLYSVTPVDAPCNTSGEEPYMSIPTLRHPTLVLQLPQPLGGPVQLHPRQSHAGLVCMMDGSLALFYMPPMAYYEALPSMLKESGDDDSPSKMKIDDDSNVRKQWVIDALEEVERNRVGNLVFLVPPPSDADDSSQYFITCAAFGKDGDIVWAVTKCGTLLAFRIEQPRMSRLRGDNKDTTATTAMATSTPLIVQPTLCVNIPGGSAAYQIIISRNGKLLLINSADCSLRLYNVEELCEKFDEQNADVTPRFVFQDNITKAPWASCDFSGDGEYVVGGSNPGDNYKLFLWNCITGELVDQLTGPISSLYSISCHPTRPFIAVGTSDDIIDVWGSRIDWVAFAPDFQALQQNELYEEKEDEFDIVDDGHVEDGANNMKLSTANNQISTEEEDVDIMAIGKIPAFDSDSEDETSVFYFDTKVEKILSEK</sequence>
<dbReference type="InterPro" id="IPR015943">
    <property type="entry name" value="WD40/YVTN_repeat-like_dom_sf"/>
</dbReference>
<evidence type="ECO:0000256" key="3">
    <source>
        <dbReference type="ARBA" id="ARBA00022737"/>
    </source>
</evidence>
<dbReference type="Gene3D" id="2.130.10.10">
    <property type="entry name" value="YVTN repeat-like/Quinoprotein amine dehydrogenase"/>
    <property type="match status" value="1"/>
</dbReference>
<feature type="region of interest" description="Disordered" evidence="5">
    <location>
        <begin position="226"/>
        <end position="323"/>
    </location>
</feature>
<reference evidence="6 7" key="1">
    <citation type="submission" date="2024-10" db="EMBL/GenBank/DDBJ databases">
        <title>Updated reference genomes for cyclostephanoid diatoms.</title>
        <authorList>
            <person name="Roberts W.R."/>
            <person name="Alverson A.J."/>
        </authorList>
    </citation>
    <scope>NUCLEOTIDE SEQUENCE [LARGE SCALE GENOMIC DNA]</scope>
    <source>
        <strain evidence="6 7">AJA232-27</strain>
    </source>
</reference>
<dbReference type="InterPro" id="IPR001680">
    <property type="entry name" value="WD40_rpt"/>
</dbReference>
<feature type="region of interest" description="Disordered" evidence="5">
    <location>
        <begin position="1"/>
        <end position="105"/>
    </location>
</feature>
<feature type="compositionally biased region" description="Low complexity" evidence="5">
    <location>
        <begin position="247"/>
        <end position="263"/>
    </location>
</feature>
<dbReference type="InterPro" id="IPR036322">
    <property type="entry name" value="WD40_repeat_dom_sf"/>
</dbReference>
<keyword evidence="2" id="KW-0853">WD repeat</keyword>
<evidence type="ECO:0000256" key="5">
    <source>
        <dbReference type="SAM" id="MobiDB-lite"/>
    </source>
</evidence>
<evidence type="ECO:0000256" key="1">
    <source>
        <dbReference type="ARBA" id="ARBA00004123"/>
    </source>
</evidence>
<proteinExistence type="predicted"/>
<dbReference type="InterPro" id="IPR037850">
    <property type="entry name" value="RBBP5/Swd1"/>
</dbReference>
<feature type="compositionally biased region" description="Polar residues" evidence="5">
    <location>
        <begin position="287"/>
        <end position="302"/>
    </location>
</feature>